<evidence type="ECO:0000256" key="4">
    <source>
        <dbReference type="ARBA" id="ARBA00023204"/>
    </source>
</evidence>
<proteinExistence type="predicted"/>
<feature type="region of interest" description="Disordered" evidence="6">
    <location>
        <begin position="48"/>
        <end position="75"/>
    </location>
</feature>
<organism evidence="8 9">
    <name type="scientific">Smittium angustum</name>
    <dbReference type="NCBI Taxonomy" id="133377"/>
    <lineage>
        <taxon>Eukaryota</taxon>
        <taxon>Fungi</taxon>
        <taxon>Fungi incertae sedis</taxon>
        <taxon>Zoopagomycota</taxon>
        <taxon>Kickxellomycotina</taxon>
        <taxon>Harpellomycetes</taxon>
        <taxon>Harpellales</taxon>
        <taxon>Legeriomycetaceae</taxon>
        <taxon>Smittium</taxon>
    </lineage>
</organism>
<keyword evidence="3" id="KW-0227">DNA damage</keyword>
<feature type="compositionally biased region" description="Polar residues" evidence="6">
    <location>
        <begin position="355"/>
        <end position="373"/>
    </location>
</feature>
<dbReference type="InterPro" id="IPR031099">
    <property type="entry name" value="BRCA1-associated"/>
</dbReference>
<dbReference type="GO" id="GO:0004842">
    <property type="term" value="F:ubiquitin-protein transferase activity"/>
    <property type="evidence" value="ECO:0007669"/>
    <property type="project" value="TreeGrafter"/>
</dbReference>
<dbReference type="Proteomes" id="UP000245591">
    <property type="component" value="Unassembled WGS sequence"/>
</dbReference>
<evidence type="ECO:0000313" key="8">
    <source>
        <dbReference type="EMBL" id="PWA02717.1"/>
    </source>
</evidence>
<feature type="region of interest" description="Disordered" evidence="6">
    <location>
        <begin position="336"/>
        <end position="373"/>
    </location>
</feature>
<feature type="compositionally biased region" description="Basic and acidic residues" evidence="6">
    <location>
        <begin position="342"/>
        <end position="354"/>
    </location>
</feature>
<feature type="region of interest" description="Disordered" evidence="6">
    <location>
        <begin position="272"/>
        <end position="298"/>
    </location>
</feature>
<evidence type="ECO:0000256" key="5">
    <source>
        <dbReference type="ARBA" id="ARBA00023242"/>
    </source>
</evidence>
<comment type="subcellular location">
    <subcellularLocation>
        <location evidence="1">Nucleus</location>
    </subcellularLocation>
</comment>
<gene>
    <name evidence="8" type="ORF">BB558_001129</name>
</gene>
<evidence type="ECO:0000259" key="7">
    <source>
        <dbReference type="PROSITE" id="PS50172"/>
    </source>
</evidence>
<comment type="caution">
    <text evidence="8">The sequence shown here is derived from an EMBL/GenBank/DDBJ whole genome shotgun (WGS) entry which is preliminary data.</text>
</comment>
<dbReference type="InterPro" id="IPR001357">
    <property type="entry name" value="BRCT_dom"/>
</dbReference>
<feature type="compositionally biased region" description="Polar residues" evidence="6">
    <location>
        <begin position="64"/>
        <end position="75"/>
    </location>
</feature>
<dbReference type="EMBL" id="MBFU01000060">
    <property type="protein sequence ID" value="PWA02717.1"/>
    <property type="molecule type" value="Genomic_DNA"/>
</dbReference>
<reference evidence="8 9" key="1">
    <citation type="journal article" date="2018" name="MBio">
        <title>Comparative Genomics Reveals the Core Gene Toolbox for the Fungus-Insect Symbiosis.</title>
        <authorList>
            <person name="Wang Y."/>
            <person name="Stata M."/>
            <person name="Wang W."/>
            <person name="Stajich J.E."/>
            <person name="White M.M."/>
            <person name="Moncalvo J.M."/>
        </authorList>
    </citation>
    <scope>NUCLEOTIDE SEQUENCE [LARGE SCALE GENOMIC DNA]</scope>
    <source>
        <strain evidence="8 9">AUS-126-30</strain>
    </source>
</reference>
<evidence type="ECO:0000256" key="3">
    <source>
        <dbReference type="ARBA" id="ARBA00022763"/>
    </source>
</evidence>
<accession>A0A2U1JC92</accession>
<dbReference type="InterPro" id="IPR036420">
    <property type="entry name" value="BRCT_dom_sf"/>
</dbReference>
<keyword evidence="2" id="KW-0677">Repeat</keyword>
<dbReference type="GO" id="GO:0005634">
    <property type="term" value="C:nucleus"/>
    <property type="evidence" value="ECO:0007669"/>
    <property type="project" value="UniProtKB-SubCell"/>
</dbReference>
<dbReference type="Gene3D" id="3.40.50.10190">
    <property type="entry name" value="BRCT domain"/>
    <property type="match status" value="1"/>
</dbReference>
<dbReference type="PANTHER" id="PTHR13763">
    <property type="entry name" value="BREAST CANCER TYPE 1 SUSCEPTIBILITY PROTEIN BRCA1"/>
    <property type="match status" value="1"/>
</dbReference>
<evidence type="ECO:0000313" key="9">
    <source>
        <dbReference type="Proteomes" id="UP000245591"/>
    </source>
</evidence>
<keyword evidence="5" id="KW-0539">Nucleus</keyword>
<protein>
    <recommendedName>
        <fullName evidence="7">BRCT domain-containing protein</fullName>
    </recommendedName>
</protein>
<name>A0A2U1JC92_SMIAN</name>
<sequence length="403" mass="45833">MPCYLSERELAKSAQGLIPFKSNRNIFHSLQAADSVIDSLILHNHQKTNPINNFPKTDPLLKETNPSTPPSNQNEDLISTKLYDSLLDQINLLTKIDSIDQNIKIASNLLNNIETKLYNSHNVPPLLKIATSGLNNSQKENFMSFAKRFSQDILFTDSVYTSSIVATYLVVPCDLVPLLANSRTIKYLQAILVSCWIVSFDWIHECLQSNKIVDCAKYEVIGCEKHSTTSDETWNSPNRDEVSTLIEIAGGIVLQDLNSVIILSSKRHQNTTPSLRQSSVEIGFSPSKTPKPVQTRFEKNESNNFLIKGLYPKRDLHAKSRSETDFIDYLQVYPNYSPQKSQSDKGNPKYDNRNNNENQPTNHNRTPAQSHTDSYPSKISFMWLFDSIDRFEIVKDCTQYMVF</sequence>
<dbReference type="AlphaFoldDB" id="A0A2U1JC92"/>
<dbReference type="GO" id="GO:0045944">
    <property type="term" value="P:positive regulation of transcription by RNA polymerase II"/>
    <property type="evidence" value="ECO:0007669"/>
    <property type="project" value="TreeGrafter"/>
</dbReference>
<evidence type="ECO:0000256" key="1">
    <source>
        <dbReference type="ARBA" id="ARBA00004123"/>
    </source>
</evidence>
<dbReference type="GO" id="GO:0000724">
    <property type="term" value="P:double-strand break repair via homologous recombination"/>
    <property type="evidence" value="ECO:0007669"/>
    <property type="project" value="TreeGrafter"/>
</dbReference>
<feature type="domain" description="BRCT" evidence="7">
    <location>
        <begin position="166"/>
        <end position="220"/>
    </location>
</feature>
<keyword evidence="9" id="KW-1185">Reference proteome</keyword>
<dbReference type="PROSITE" id="PS50172">
    <property type="entry name" value="BRCT"/>
    <property type="match status" value="1"/>
</dbReference>
<dbReference type="SUPFAM" id="SSF52113">
    <property type="entry name" value="BRCT domain"/>
    <property type="match status" value="1"/>
</dbReference>
<dbReference type="PANTHER" id="PTHR13763:SF0">
    <property type="entry name" value="BREAST CANCER TYPE 1 SUSCEPTIBILITY PROTEIN"/>
    <property type="match status" value="1"/>
</dbReference>
<evidence type="ECO:0000256" key="2">
    <source>
        <dbReference type="ARBA" id="ARBA00022737"/>
    </source>
</evidence>
<keyword evidence="4" id="KW-0234">DNA repair</keyword>
<evidence type="ECO:0000256" key="6">
    <source>
        <dbReference type="SAM" id="MobiDB-lite"/>
    </source>
</evidence>